<accession>A0ABS6EYD1</accession>
<organism evidence="2 3">
    <name type="scientific">Clostridium simiarum</name>
    <dbReference type="NCBI Taxonomy" id="2841506"/>
    <lineage>
        <taxon>Bacteria</taxon>
        <taxon>Bacillati</taxon>
        <taxon>Bacillota</taxon>
        <taxon>Clostridia</taxon>
        <taxon>Eubacteriales</taxon>
        <taxon>Clostridiaceae</taxon>
        <taxon>Clostridium</taxon>
    </lineage>
</organism>
<comment type="caution">
    <text evidence="2">The sequence shown here is derived from an EMBL/GenBank/DDBJ whole genome shotgun (WGS) entry which is preliminary data.</text>
</comment>
<dbReference type="RefSeq" id="WP_216456250.1">
    <property type="nucleotide sequence ID" value="NZ_JAHLQL010000001.1"/>
</dbReference>
<evidence type="ECO:0000313" key="2">
    <source>
        <dbReference type="EMBL" id="MBU5591239.1"/>
    </source>
</evidence>
<dbReference type="Proteomes" id="UP000736583">
    <property type="component" value="Unassembled WGS sequence"/>
</dbReference>
<feature type="transmembrane region" description="Helical" evidence="1">
    <location>
        <begin position="68"/>
        <end position="86"/>
    </location>
</feature>
<sequence length="227" mass="26030">MNTLNSIDKVGYNNKSKLDLITAYLSILKYNFKLILNLNLLAAIGFIILILTVSSLKLLDYKTLAKIGEMYISIIGIILMPYLVNMENKHNIKEVIYSRKTSHAKTILRRIIMVMILMFLMIASVMVLAKIQGSSFEFWEITFGTWISATFLGMIGITIVNLIDNISAAYLISFSYYFMEYVTKGKYTKDLYLFSLTKGSFVRGKYLLLFIILIMVIFNLLIVKKKS</sequence>
<evidence type="ECO:0000256" key="1">
    <source>
        <dbReference type="SAM" id="Phobius"/>
    </source>
</evidence>
<gene>
    <name evidence="2" type="ORF">KQI89_05645</name>
</gene>
<keyword evidence="1" id="KW-0812">Transmembrane</keyword>
<keyword evidence="1" id="KW-0472">Membrane</keyword>
<evidence type="ECO:0008006" key="4">
    <source>
        <dbReference type="Google" id="ProtNLM"/>
    </source>
</evidence>
<evidence type="ECO:0000313" key="3">
    <source>
        <dbReference type="Proteomes" id="UP000736583"/>
    </source>
</evidence>
<proteinExistence type="predicted"/>
<dbReference type="EMBL" id="JAHLQL010000001">
    <property type="protein sequence ID" value="MBU5591239.1"/>
    <property type="molecule type" value="Genomic_DNA"/>
</dbReference>
<feature type="transmembrane region" description="Helical" evidence="1">
    <location>
        <begin position="141"/>
        <end position="160"/>
    </location>
</feature>
<feature type="transmembrane region" description="Helical" evidence="1">
    <location>
        <begin position="204"/>
        <end position="223"/>
    </location>
</feature>
<name>A0ABS6EYD1_9CLOT</name>
<keyword evidence="1" id="KW-1133">Transmembrane helix</keyword>
<feature type="transmembrane region" description="Helical" evidence="1">
    <location>
        <begin position="107"/>
        <end position="129"/>
    </location>
</feature>
<reference evidence="2 3" key="1">
    <citation type="submission" date="2021-06" db="EMBL/GenBank/DDBJ databases">
        <authorList>
            <person name="Sun Q."/>
            <person name="Li D."/>
        </authorList>
    </citation>
    <scope>NUCLEOTIDE SEQUENCE [LARGE SCALE GENOMIC DNA]</scope>
    <source>
        <strain evidence="2 3">MSJ-4</strain>
    </source>
</reference>
<keyword evidence="3" id="KW-1185">Reference proteome</keyword>
<feature type="transmembrane region" description="Helical" evidence="1">
    <location>
        <begin position="167"/>
        <end position="184"/>
    </location>
</feature>
<feature type="transmembrane region" description="Helical" evidence="1">
    <location>
        <begin position="34"/>
        <end position="56"/>
    </location>
</feature>
<protein>
    <recommendedName>
        <fullName evidence="4">ABC-2 family transporter protein</fullName>
    </recommendedName>
</protein>